<name>A0ABW2QB15_9MICO</name>
<evidence type="ECO:0000256" key="5">
    <source>
        <dbReference type="PROSITE-ProRule" id="PRU01240"/>
    </source>
</evidence>
<dbReference type="PANTHER" id="PTHR43806">
    <property type="entry name" value="PEPTIDASE S8"/>
    <property type="match status" value="1"/>
</dbReference>
<dbReference type="PROSITE" id="PS00137">
    <property type="entry name" value="SUBTILASE_HIS"/>
    <property type="match status" value="1"/>
</dbReference>
<evidence type="ECO:0000256" key="1">
    <source>
        <dbReference type="ARBA" id="ARBA00011073"/>
    </source>
</evidence>
<dbReference type="Pfam" id="PF00082">
    <property type="entry name" value="Peptidase_S8"/>
    <property type="match status" value="1"/>
</dbReference>
<keyword evidence="3 5" id="KW-0378">Hydrolase</keyword>
<dbReference type="PANTHER" id="PTHR43806:SF11">
    <property type="entry name" value="CEREVISIN-RELATED"/>
    <property type="match status" value="1"/>
</dbReference>
<proteinExistence type="inferred from homology"/>
<feature type="chain" id="PRO_5045142907" evidence="8">
    <location>
        <begin position="34"/>
        <end position="566"/>
    </location>
</feature>
<dbReference type="InterPro" id="IPR022398">
    <property type="entry name" value="Peptidase_S8_His-AS"/>
</dbReference>
<dbReference type="Pfam" id="PF05922">
    <property type="entry name" value="Inhibitor_I9"/>
    <property type="match status" value="1"/>
</dbReference>
<dbReference type="PROSITE" id="PS51892">
    <property type="entry name" value="SUBTILASE"/>
    <property type="match status" value="1"/>
</dbReference>
<accession>A0ABW2QB15</accession>
<comment type="caution">
    <text evidence="11">The sequence shown here is derived from an EMBL/GenBank/DDBJ whole genome shotgun (WGS) entry which is preliminary data.</text>
</comment>
<sequence length="566" mass="57346">MPRFTRRSAPPTIAAIGLFGAVGLAGITSPAAATGDELAPLIGTQSAAAVDGSYIVVMEEQDTAASTQGVVSSALDLVRNLGATVTHEYDTVLNGFAVDLSADALDSLREDPNVAYVQANQTFTRQDDQADPTWGLDRIDQPALPLDGNYHYNQTGSGVNAYIIDTGVLSSHQEFSGRTAEGFDAVGDGNGTDDCNGHGTHVAGTVGGTTYGVAKEVTIVPVRVLDCQGSGTTAGVVDGIEWVTENHADGEPAVANMSLGGPSDAALDAAVEASIADGVVYAAAAGNESGADACGSSPARVPGAVTVGATNDTDARADFSNIGSCVDLFAPGQDITSAWIGSDSATDTISGTSMASPHVAGAAALYLEANPGATPEEVSAGMTDTATADVISNPGSGSPNLLLNSLFDGSAPDPDPEPEPGNNLLANPGFENGNNGWTATDGVIDTSDNPPARSGSAKAWLGGYGTTNTDTLTQSVEIPAGSATLSFWLLVETEESPGTAYDTLSVSVDGTEVGSFSNLDASGSYVQQEFDVSEFAGSTVEVEFTGVEDSSLRTSFLVDDTSLTVN</sequence>
<dbReference type="Proteomes" id="UP001596455">
    <property type="component" value="Unassembled WGS sequence"/>
</dbReference>
<feature type="region of interest" description="Disordered" evidence="7">
    <location>
        <begin position="406"/>
        <end position="457"/>
    </location>
</feature>
<evidence type="ECO:0000256" key="7">
    <source>
        <dbReference type="SAM" id="MobiDB-lite"/>
    </source>
</evidence>
<feature type="domain" description="Inhibitor I9" evidence="10">
    <location>
        <begin position="53"/>
        <end position="123"/>
    </location>
</feature>
<protein>
    <submittedName>
        <fullName evidence="11">S8 family peptidase</fullName>
        <ecNumber evidence="11">3.4.-.-</ecNumber>
    </submittedName>
</protein>
<dbReference type="InterPro" id="IPR036852">
    <property type="entry name" value="Peptidase_S8/S53_dom_sf"/>
</dbReference>
<evidence type="ECO:0000256" key="4">
    <source>
        <dbReference type="ARBA" id="ARBA00022825"/>
    </source>
</evidence>
<evidence type="ECO:0000256" key="2">
    <source>
        <dbReference type="ARBA" id="ARBA00022670"/>
    </source>
</evidence>
<evidence type="ECO:0000256" key="8">
    <source>
        <dbReference type="SAM" id="SignalP"/>
    </source>
</evidence>
<keyword evidence="2 5" id="KW-0645">Protease</keyword>
<feature type="active site" description="Charge relay system" evidence="5">
    <location>
        <position position="353"/>
    </location>
</feature>
<evidence type="ECO:0000259" key="9">
    <source>
        <dbReference type="Pfam" id="PF00082"/>
    </source>
</evidence>
<dbReference type="Gene3D" id="3.40.50.200">
    <property type="entry name" value="Peptidase S8/S53 domain"/>
    <property type="match status" value="1"/>
</dbReference>
<dbReference type="InterPro" id="IPR000209">
    <property type="entry name" value="Peptidase_S8/S53_dom"/>
</dbReference>
<evidence type="ECO:0000256" key="6">
    <source>
        <dbReference type="RuleBase" id="RU003355"/>
    </source>
</evidence>
<feature type="active site" description="Charge relay system" evidence="5">
    <location>
        <position position="165"/>
    </location>
</feature>
<reference evidence="12" key="1">
    <citation type="journal article" date="2019" name="Int. J. Syst. Evol. Microbiol.">
        <title>The Global Catalogue of Microorganisms (GCM) 10K type strain sequencing project: providing services to taxonomists for standard genome sequencing and annotation.</title>
        <authorList>
            <consortium name="The Broad Institute Genomics Platform"/>
            <consortium name="The Broad Institute Genome Sequencing Center for Infectious Disease"/>
            <person name="Wu L."/>
            <person name="Ma J."/>
        </authorList>
    </citation>
    <scope>NUCLEOTIDE SEQUENCE [LARGE SCALE GENOMIC DNA]</scope>
    <source>
        <strain evidence="12">JCM 1490</strain>
    </source>
</reference>
<dbReference type="Gene3D" id="2.60.120.260">
    <property type="entry name" value="Galactose-binding domain-like"/>
    <property type="match status" value="1"/>
</dbReference>
<keyword evidence="12" id="KW-1185">Reference proteome</keyword>
<dbReference type="InterPro" id="IPR015500">
    <property type="entry name" value="Peptidase_S8_subtilisin-rel"/>
</dbReference>
<dbReference type="PROSITE" id="PS00136">
    <property type="entry name" value="SUBTILASE_ASP"/>
    <property type="match status" value="1"/>
</dbReference>
<dbReference type="RefSeq" id="WP_382396217.1">
    <property type="nucleotide sequence ID" value="NZ_JBHTCQ010000004.1"/>
</dbReference>
<feature type="active site" description="Charge relay system" evidence="5">
    <location>
        <position position="198"/>
    </location>
</feature>
<feature type="domain" description="Peptidase S8/S53" evidence="9">
    <location>
        <begin position="158"/>
        <end position="388"/>
    </location>
</feature>
<dbReference type="PRINTS" id="PR00723">
    <property type="entry name" value="SUBTILISIN"/>
</dbReference>
<dbReference type="EC" id="3.4.-.-" evidence="11"/>
<feature type="signal peptide" evidence="8">
    <location>
        <begin position="1"/>
        <end position="33"/>
    </location>
</feature>
<evidence type="ECO:0000313" key="12">
    <source>
        <dbReference type="Proteomes" id="UP001596455"/>
    </source>
</evidence>
<comment type="similarity">
    <text evidence="1 5 6">Belongs to the peptidase S8 family.</text>
</comment>
<dbReference type="EMBL" id="JBHTCQ010000004">
    <property type="protein sequence ID" value="MFC7406683.1"/>
    <property type="molecule type" value="Genomic_DNA"/>
</dbReference>
<dbReference type="Gene3D" id="3.30.70.80">
    <property type="entry name" value="Peptidase S8 propeptide/proteinase inhibitor I9"/>
    <property type="match status" value="1"/>
</dbReference>
<dbReference type="InterPro" id="IPR050131">
    <property type="entry name" value="Peptidase_S8_subtilisin-like"/>
</dbReference>
<dbReference type="GO" id="GO:0016787">
    <property type="term" value="F:hydrolase activity"/>
    <property type="evidence" value="ECO:0007669"/>
    <property type="project" value="UniProtKB-KW"/>
</dbReference>
<gene>
    <name evidence="11" type="ORF">ACFQQL_16305</name>
</gene>
<dbReference type="InterPro" id="IPR023828">
    <property type="entry name" value="Peptidase_S8_Ser-AS"/>
</dbReference>
<evidence type="ECO:0000259" key="10">
    <source>
        <dbReference type="Pfam" id="PF05922"/>
    </source>
</evidence>
<dbReference type="SUPFAM" id="SSF52743">
    <property type="entry name" value="Subtilisin-like"/>
    <property type="match status" value="1"/>
</dbReference>
<dbReference type="PROSITE" id="PS00138">
    <property type="entry name" value="SUBTILASE_SER"/>
    <property type="match status" value="1"/>
</dbReference>
<dbReference type="InterPro" id="IPR034193">
    <property type="entry name" value="PCSK9_ProteinaseK-like"/>
</dbReference>
<keyword evidence="4 5" id="KW-0720">Serine protease</keyword>
<dbReference type="CDD" id="cd04077">
    <property type="entry name" value="Peptidases_S8_PCSK9_ProteinaseK_like"/>
    <property type="match status" value="1"/>
</dbReference>
<keyword evidence="8" id="KW-0732">Signal</keyword>
<evidence type="ECO:0000313" key="11">
    <source>
        <dbReference type="EMBL" id="MFC7406683.1"/>
    </source>
</evidence>
<dbReference type="InterPro" id="IPR023827">
    <property type="entry name" value="Peptidase_S8_Asp-AS"/>
</dbReference>
<dbReference type="InterPro" id="IPR037045">
    <property type="entry name" value="S8pro/Inhibitor_I9_sf"/>
</dbReference>
<dbReference type="SUPFAM" id="SSF54897">
    <property type="entry name" value="Protease propeptides/inhibitors"/>
    <property type="match status" value="1"/>
</dbReference>
<dbReference type="InterPro" id="IPR010259">
    <property type="entry name" value="S8pro/Inhibitor_I9"/>
</dbReference>
<organism evidence="11 12">
    <name type="scientific">Georgenia alba</name>
    <dbReference type="NCBI Taxonomy" id="2233858"/>
    <lineage>
        <taxon>Bacteria</taxon>
        <taxon>Bacillati</taxon>
        <taxon>Actinomycetota</taxon>
        <taxon>Actinomycetes</taxon>
        <taxon>Micrococcales</taxon>
        <taxon>Bogoriellaceae</taxon>
        <taxon>Georgenia</taxon>
    </lineage>
</organism>
<evidence type="ECO:0000256" key="3">
    <source>
        <dbReference type="ARBA" id="ARBA00022801"/>
    </source>
</evidence>